<evidence type="ECO:0000313" key="1">
    <source>
        <dbReference type="EMBL" id="MPN42777.1"/>
    </source>
</evidence>
<reference evidence="1" key="1">
    <citation type="submission" date="2019-08" db="EMBL/GenBank/DDBJ databases">
        <authorList>
            <person name="Kucharzyk K."/>
            <person name="Murdoch R.W."/>
            <person name="Higgins S."/>
            <person name="Loffler F."/>
        </authorList>
    </citation>
    <scope>NUCLEOTIDE SEQUENCE</scope>
</reference>
<name>A0A645HUX7_9ZZZZ</name>
<gene>
    <name evidence="1" type="ORF">SDC9_190335</name>
</gene>
<comment type="caution">
    <text evidence="1">The sequence shown here is derived from an EMBL/GenBank/DDBJ whole genome shotgun (WGS) entry which is preliminary data.</text>
</comment>
<dbReference type="EMBL" id="VSSQ01100755">
    <property type="protein sequence ID" value="MPN42777.1"/>
    <property type="molecule type" value="Genomic_DNA"/>
</dbReference>
<accession>A0A645HUX7</accession>
<sequence length="103" mass="11258">MNTKSKSSETPVTISGFIIGRFDTFMTTPLTRLDRLCIPIAAAVPSIVAATEESTAIKSVLRSASISISSLNNASYHRKENPEKIVFDFVELNEKKIITRIGA</sequence>
<organism evidence="1">
    <name type="scientific">bioreactor metagenome</name>
    <dbReference type="NCBI Taxonomy" id="1076179"/>
    <lineage>
        <taxon>unclassified sequences</taxon>
        <taxon>metagenomes</taxon>
        <taxon>ecological metagenomes</taxon>
    </lineage>
</organism>
<protein>
    <submittedName>
        <fullName evidence="1">Uncharacterized protein</fullName>
    </submittedName>
</protein>
<proteinExistence type="predicted"/>
<dbReference type="AlphaFoldDB" id="A0A645HUX7"/>